<protein>
    <recommendedName>
        <fullName evidence="2">TonB C-terminal domain-containing protein</fullName>
    </recommendedName>
</protein>
<feature type="region of interest" description="Disordered" evidence="1">
    <location>
        <begin position="110"/>
        <end position="132"/>
    </location>
</feature>
<dbReference type="RefSeq" id="WP_163660275.1">
    <property type="nucleotide sequence ID" value="NZ_QZCE01000001.1"/>
</dbReference>
<name>A0A6M0S0S5_9CYAN</name>
<dbReference type="AlphaFoldDB" id="A0A6M0S0S5"/>
<evidence type="ECO:0000259" key="2">
    <source>
        <dbReference type="Pfam" id="PF03544"/>
    </source>
</evidence>
<dbReference type="Pfam" id="PF03544">
    <property type="entry name" value="TonB_C"/>
    <property type="match status" value="1"/>
</dbReference>
<feature type="region of interest" description="Disordered" evidence="1">
    <location>
        <begin position="54"/>
        <end position="83"/>
    </location>
</feature>
<dbReference type="SUPFAM" id="SSF74653">
    <property type="entry name" value="TolA/TonB C-terminal domain"/>
    <property type="match status" value="1"/>
</dbReference>
<feature type="domain" description="TonB C-terminal" evidence="2">
    <location>
        <begin position="204"/>
        <end position="265"/>
    </location>
</feature>
<evidence type="ECO:0000313" key="3">
    <source>
        <dbReference type="EMBL" id="NEZ62089.1"/>
    </source>
</evidence>
<evidence type="ECO:0000256" key="1">
    <source>
        <dbReference type="SAM" id="MobiDB-lite"/>
    </source>
</evidence>
<feature type="compositionally biased region" description="Pro residues" evidence="1">
    <location>
        <begin position="66"/>
        <end position="78"/>
    </location>
</feature>
<dbReference type="GO" id="GO:0055085">
    <property type="term" value="P:transmembrane transport"/>
    <property type="evidence" value="ECO:0007669"/>
    <property type="project" value="InterPro"/>
</dbReference>
<gene>
    <name evidence="3" type="ORF">D0962_04750</name>
</gene>
<sequence>MTKFRLPKLNSWVTTLVLASIGLHGLVLALPMPDLIEEKPDVPEETEPEVIQVVTLPKLARTPGSSKPPLPEPPPEEPLPVEEPVDEMVLANPEILEELEEIEPELDDFSEWEEEPGFDEELLDEGDGGDEAPPELTLDERIASLDSYTDFDDTQIGNTPVLTQLGKMAEQGFLPTPLRDLERALSEVEVPLQECLENPPGTSVSFMVEVGPDGTLIRDPKPLNSSGYQVLDEKALEIARDADYAAYHAMGKTKAYSFNIEIDYEACNLASGLANAEAAS</sequence>
<comment type="caution">
    <text evidence="3">The sequence shown here is derived from an EMBL/GenBank/DDBJ whole genome shotgun (WGS) entry which is preliminary data.</text>
</comment>
<dbReference type="InterPro" id="IPR037682">
    <property type="entry name" value="TonB_C"/>
</dbReference>
<reference evidence="3 4" key="1">
    <citation type="journal article" date="2020" name="Microb. Ecol.">
        <title>Ecogenomics of the Marine Benthic Filamentous Cyanobacterium Adonisia.</title>
        <authorList>
            <person name="Walter J.M."/>
            <person name="Coutinho F.H."/>
            <person name="Leomil L."/>
            <person name="Hargreaves P.I."/>
            <person name="Campeao M.E."/>
            <person name="Vieira V.V."/>
            <person name="Silva B.S."/>
            <person name="Fistarol G.O."/>
            <person name="Salomon P.S."/>
            <person name="Sawabe T."/>
            <person name="Mino S."/>
            <person name="Hosokawa M."/>
            <person name="Miyashita H."/>
            <person name="Maruyama F."/>
            <person name="van Verk M.C."/>
            <person name="Dutilh B.E."/>
            <person name="Thompson C.C."/>
            <person name="Thompson F.L."/>
        </authorList>
    </citation>
    <scope>NUCLEOTIDE SEQUENCE [LARGE SCALE GENOMIC DNA]</scope>
    <source>
        <strain evidence="3 4">CCMR0082</strain>
    </source>
</reference>
<dbReference type="Proteomes" id="UP000473574">
    <property type="component" value="Unassembled WGS sequence"/>
</dbReference>
<dbReference type="EMBL" id="QZCE01000001">
    <property type="protein sequence ID" value="NEZ62089.1"/>
    <property type="molecule type" value="Genomic_DNA"/>
</dbReference>
<accession>A0A6M0S0S5</accession>
<organism evidence="3 4">
    <name type="scientific">Adonisia turfae CCMR0082</name>
    <dbReference type="NCBI Taxonomy" id="2304604"/>
    <lineage>
        <taxon>Bacteria</taxon>
        <taxon>Bacillati</taxon>
        <taxon>Cyanobacteriota</taxon>
        <taxon>Adonisia</taxon>
        <taxon>Adonisia turfae</taxon>
    </lineage>
</organism>
<proteinExistence type="predicted"/>
<evidence type="ECO:0000313" key="4">
    <source>
        <dbReference type="Proteomes" id="UP000473574"/>
    </source>
</evidence>
<dbReference type="Gene3D" id="3.30.1150.10">
    <property type="match status" value="1"/>
</dbReference>